<organism evidence="6 7">
    <name type="scientific">Micromonas commoda (strain RCC299 / NOUM17 / CCMP2709)</name>
    <name type="common">Picoplanktonic green alga</name>
    <dbReference type="NCBI Taxonomy" id="296587"/>
    <lineage>
        <taxon>Eukaryota</taxon>
        <taxon>Viridiplantae</taxon>
        <taxon>Chlorophyta</taxon>
        <taxon>Mamiellophyceae</taxon>
        <taxon>Mamiellales</taxon>
        <taxon>Mamiellaceae</taxon>
        <taxon>Micromonas</taxon>
    </lineage>
</organism>
<dbReference type="GO" id="GO:0016020">
    <property type="term" value="C:membrane"/>
    <property type="evidence" value="ECO:0007669"/>
    <property type="project" value="UniProtKB-SubCell"/>
</dbReference>
<dbReference type="InterPro" id="IPR050549">
    <property type="entry name" value="MFS_Trehalose_Transporter"/>
</dbReference>
<dbReference type="EMBL" id="CP001332">
    <property type="protein sequence ID" value="ACO67369.1"/>
    <property type="molecule type" value="Genomic_DNA"/>
</dbReference>
<evidence type="ECO:0000256" key="3">
    <source>
        <dbReference type="ARBA" id="ARBA00022989"/>
    </source>
</evidence>
<dbReference type="Pfam" id="PF00083">
    <property type="entry name" value="Sugar_tr"/>
    <property type="match status" value="1"/>
</dbReference>
<keyword evidence="7" id="KW-1185">Reference proteome</keyword>
<dbReference type="OrthoDB" id="6339427at2759"/>
<dbReference type="GeneID" id="8249040"/>
<feature type="transmembrane region" description="Helical" evidence="5">
    <location>
        <begin position="73"/>
        <end position="98"/>
    </location>
</feature>
<evidence type="ECO:0000313" key="7">
    <source>
        <dbReference type="Proteomes" id="UP000002009"/>
    </source>
</evidence>
<evidence type="ECO:0000256" key="5">
    <source>
        <dbReference type="SAM" id="Phobius"/>
    </source>
</evidence>
<comment type="subcellular location">
    <subcellularLocation>
        <location evidence="1">Membrane</location>
    </subcellularLocation>
</comment>
<evidence type="ECO:0000256" key="2">
    <source>
        <dbReference type="ARBA" id="ARBA00022692"/>
    </source>
</evidence>
<dbReference type="KEGG" id="mis:MICPUN_109447"/>
<feature type="transmembrane region" description="Helical" evidence="5">
    <location>
        <begin position="182"/>
        <end position="204"/>
    </location>
</feature>
<dbReference type="RefSeq" id="XP_002506111.1">
    <property type="nucleotide sequence ID" value="XM_002506065.1"/>
</dbReference>
<feature type="transmembrane region" description="Helical" evidence="5">
    <location>
        <begin position="110"/>
        <end position="129"/>
    </location>
</feature>
<keyword evidence="4 5" id="KW-0472">Membrane</keyword>
<dbReference type="PANTHER" id="PTHR48021:SF1">
    <property type="entry name" value="GH07001P-RELATED"/>
    <property type="match status" value="1"/>
</dbReference>
<dbReference type="SUPFAM" id="SSF103473">
    <property type="entry name" value="MFS general substrate transporter"/>
    <property type="match status" value="1"/>
</dbReference>
<gene>
    <name evidence="6" type="ORF">MICPUN_109447</name>
</gene>
<dbReference type="GO" id="GO:0022857">
    <property type="term" value="F:transmembrane transporter activity"/>
    <property type="evidence" value="ECO:0007669"/>
    <property type="project" value="InterPro"/>
</dbReference>
<feature type="transmembrane region" description="Helical" evidence="5">
    <location>
        <begin position="138"/>
        <end position="162"/>
    </location>
</feature>
<protein>
    <submittedName>
        <fullName evidence="6">Major facilitator superfamily</fullName>
    </submittedName>
</protein>
<evidence type="ECO:0000256" key="4">
    <source>
        <dbReference type="ARBA" id="ARBA00023136"/>
    </source>
</evidence>
<proteinExistence type="predicted"/>
<dbReference type="InParanoid" id="C1EGR0"/>
<dbReference type="PANTHER" id="PTHR48021">
    <property type="match status" value="1"/>
</dbReference>
<dbReference type="Gene3D" id="1.20.1250.20">
    <property type="entry name" value="MFS general substrate transporter like domains"/>
    <property type="match status" value="1"/>
</dbReference>
<accession>C1EGR0</accession>
<reference evidence="6 7" key="1">
    <citation type="journal article" date="2009" name="Science">
        <title>Green evolution and dynamic adaptations revealed by genomes of the marine picoeukaryotes Micromonas.</title>
        <authorList>
            <person name="Worden A.Z."/>
            <person name="Lee J.H."/>
            <person name="Mock T."/>
            <person name="Rouze P."/>
            <person name="Simmons M.P."/>
            <person name="Aerts A.L."/>
            <person name="Allen A.E."/>
            <person name="Cuvelier M.L."/>
            <person name="Derelle E."/>
            <person name="Everett M.V."/>
            <person name="Foulon E."/>
            <person name="Grimwood J."/>
            <person name="Gundlach H."/>
            <person name="Henrissat B."/>
            <person name="Napoli C."/>
            <person name="McDonald S.M."/>
            <person name="Parker M.S."/>
            <person name="Rombauts S."/>
            <person name="Salamov A."/>
            <person name="Von Dassow P."/>
            <person name="Badger J.H."/>
            <person name="Coutinho P.M."/>
            <person name="Demir E."/>
            <person name="Dubchak I."/>
            <person name="Gentemann C."/>
            <person name="Eikrem W."/>
            <person name="Gready J.E."/>
            <person name="John U."/>
            <person name="Lanier W."/>
            <person name="Lindquist E.A."/>
            <person name="Lucas S."/>
            <person name="Mayer K.F."/>
            <person name="Moreau H."/>
            <person name="Not F."/>
            <person name="Otillar R."/>
            <person name="Panaud O."/>
            <person name="Pangilinan J."/>
            <person name="Paulsen I."/>
            <person name="Piegu B."/>
            <person name="Poliakov A."/>
            <person name="Robbens S."/>
            <person name="Schmutz J."/>
            <person name="Toulza E."/>
            <person name="Wyss T."/>
            <person name="Zelensky A."/>
            <person name="Zhou K."/>
            <person name="Armbrust E.V."/>
            <person name="Bhattacharya D."/>
            <person name="Goodenough U.W."/>
            <person name="Van de Peer Y."/>
            <person name="Grigoriev I.V."/>
        </authorList>
    </citation>
    <scope>NUCLEOTIDE SEQUENCE [LARGE SCALE GENOMIC DNA]</scope>
    <source>
        <strain evidence="7">RCC299 / NOUM17</strain>
    </source>
</reference>
<dbReference type="eggNOG" id="KOG0254">
    <property type="taxonomic scope" value="Eukaryota"/>
</dbReference>
<dbReference type="InterPro" id="IPR036259">
    <property type="entry name" value="MFS_trans_sf"/>
</dbReference>
<keyword evidence="3 5" id="KW-1133">Transmembrane helix</keyword>
<sequence length="299" mass="31727">MAPESPRWFASRDNSAGVHRSLAALRALPETSAEVEEEAEKMMHSVRLTPPVREDQRFSVLNFFTQRHLSQPLLAGFTLMAVQQLGGLCSLAMHGLNYSMSRTHGSPDEVAAVFTTSQAFGCVACMWFLGESGPGRRIALLVSLAGATVANLVIAITLNPVVFGANPVFGSGAADGAVVVQYVAATAFAWFHAAGLGTIPWLVAVESFPQYARGTGVGLVAGTRWYLALCLRSGFHSLVAQTGGLAVFTFFGVVTAAGLSVLAPRGQKLAPPEADCMELEEVHAWEEVDLAAGKYAYLP</sequence>
<dbReference type="InterPro" id="IPR005828">
    <property type="entry name" value="MFS_sugar_transport-like"/>
</dbReference>
<dbReference type="AlphaFoldDB" id="C1EGR0"/>
<keyword evidence="2 5" id="KW-0812">Transmembrane</keyword>
<evidence type="ECO:0000256" key="1">
    <source>
        <dbReference type="ARBA" id="ARBA00004370"/>
    </source>
</evidence>
<name>C1EGR0_MICCC</name>
<dbReference type="Proteomes" id="UP000002009">
    <property type="component" value="Chromosome 14"/>
</dbReference>
<evidence type="ECO:0000313" key="6">
    <source>
        <dbReference type="EMBL" id="ACO67369.1"/>
    </source>
</evidence>
<feature type="transmembrane region" description="Helical" evidence="5">
    <location>
        <begin position="241"/>
        <end position="263"/>
    </location>
</feature>